<accession>A0A0K1W278</accession>
<dbReference type="Proteomes" id="UP000067476">
    <property type="component" value="Chromosome"/>
</dbReference>
<name>A0A0K1W278_9MOLU</name>
<evidence type="ECO:0000313" key="3">
    <source>
        <dbReference type="Proteomes" id="UP000067476"/>
    </source>
</evidence>
<dbReference type="AlphaFoldDB" id="A0A0K1W278"/>
<keyword evidence="1" id="KW-0812">Transmembrane</keyword>
<dbReference type="KEGG" id="sll:SLITO_v1c08150"/>
<dbReference type="RefSeq" id="WP_075058522.1">
    <property type="nucleotide sequence ID" value="NZ_CP012357.1"/>
</dbReference>
<keyword evidence="3" id="KW-1185">Reference proteome</keyword>
<dbReference type="PATRIC" id="fig|216942.3.peg.829"/>
<keyword evidence="1" id="KW-1133">Transmembrane helix</keyword>
<evidence type="ECO:0000313" key="2">
    <source>
        <dbReference type="EMBL" id="AKX34434.1"/>
    </source>
</evidence>
<dbReference type="OrthoDB" id="397686at2"/>
<protein>
    <submittedName>
        <fullName evidence="2">Uncharacterized protein</fullName>
    </submittedName>
</protein>
<dbReference type="STRING" id="216942.SLITO_v1c08150"/>
<keyword evidence="1" id="KW-0472">Membrane</keyword>
<dbReference type="EMBL" id="CP012357">
    <property type="protein sequence ID" value="AKX34434.1"/>
    <property type="molecule type" value="Genomic_DNA"/>
</dbReference>
<organism evidence="2 3">
    <name type="scientific">Spiroplasma litorale</name>
    <dbReference type="NCBI Taxonomy" id="216942"/>
    <lineage>
        <taxon>Bacteria</taxon>
        <taxon>Bacillati</taxon>
        <taxon>Mycoplasmatota</taxon>
        <taxon>Mollicutes</taxon>
        <taxon>Entomoplasmatales</taxon>
        <taxon>Spiroplasmataceae</taxon>
        <taxon>Spiroplasma</taxon>
    </lineage>
</organism>
<evidence type="ECO:0000256" key="1">
    <source>
        <dbReference type="SAM" id="Phobius"/>
    </source>
</evidence>
<feature type="transmembrane region" description="Helical" evidence="1">
    <location>
        <begin position="528"/>
        <end position="552"/>
    </location>
</feature>
<proteinExistence type="predicted"/>
<sequence length="562" mass="66455">MNKKINVKFLILNILIINIFLLFSLNIKNDFYNTNTNYAVNDNKEETMWSGLSLQYFLYKHTNIKENQYINDLANGVIEKSDNSEKTDYEKSKDLFYMYLSSSIFTTSIYGTNSYKEFFAEAYSKWQTTNDSMKNKSWEILNYYFLNIYNKLKINYTGSMYESDWNNIKTLIDEDFVDNSNKNNLIYNTNLENKTNDLTYKDLLYDNENFGMNDFKINTKQYSFAYNLLYASIRSWSFNIAIKNIPNFSQIDYTYRPQSFSTKSVKTLASFFNKNTLEESELSKLNNDIYTKASNESITKFNNIKNDSNNVYFKSFNELNNFFVEQTKIDKANYSNINFKETIYQIKNYYKWDSDKVDIFKKQILDMINLSLYITKTHDKYYLLTYIYGIIISPDYPLKGNQEGVMAYAANAFTTYNQKKSSKYSYIVYTGLSLDQYKTENDNDQYKKTWWSSPNIFATLNHEMGHVIDGFLNLDNSLAKMNEKKFKNDIQSKPLKSLYSGEIFGTNSKEENNKDEESKEKKEDKGDYTYLIVVFTILGLAIIVIIIWVFYYKKNKKNKNKL</sequence>
<reference evidence="2 3" key="1">
    <citation type="journal article" date="2015" name="Genome Announc.">
        <title>Complete Genome Sequence of Spiroplasma litorale TN-1T (DSM 21781), a Bacterium Isolated from a Green-Eyed Horsefly (Tabanus nigrovittatus).</title>
        <authorList>
            <person name="Lo W.S."/>
            <person name="Lai Y.C."/>
            <person name="Lien Y.W."/>
            <person name="Wang T.H."/>
            <person name="Kuo C.H."/>
        </authorList>
    </citation>
    <scope>NUCLEOTIDE SEQUENCE [LARGE SCALE GENOMIC DNA]</scope>
    <source>
        <strain evidence="2 3">TN-1</strain>
    </source>
</reference>
<gene>
    <name evidence="2" type="ORF">SLITO_v1c08150</name>
</gene>
<feature type="transmembrane region" description="Helical" evidence="1">
    <location>
        <begin position="7"/>
        <end position="27"/>
    </location>
</feature>